<feature type="transmembrane region" description="Helical" evidence="6">
    <location>
        <begin position="124"/>
        <end position="144"/>
    </location>
</feature>
<comment type="similarity">
    <text evidence="2">Belongs to the EamA transporter family.</text>
</comment>
<feature type="transmembrane region" description="Helical" evidence="6">
    <location>
        <begin position="39"/>
        <end position="55"/>
    </location>
</feature>
<dbReference type="SUPFAM" id="SSF103481">
    <property type="entry name" value="Multidrug resistance efflux transporter EmrE"/>
    <property type="match status" value="1"/>
</dbReference>
<protein>
    <submittedName>
        <fullName evidence="8">Multidrug DMT transporter permease</fullName>
    </submittedName>
</protein>
<feature type="transmembrane region" description="Helical" evidence="6">
    <location>
        <begin position="191"/>
        <end position="212"/>
    </location>
</feature>
<dbReference type="Proteomes" id="UP000604737">
    <property type="component" value="Unassembled WGS sequence"/>
</dbReference>
<reference evidence="9" key="1">
    <citation type="journal article" date="2019" name="Int. J. Syst. Evol. Microbiol.">
        <title>The Global Catalogue of Microorganisms (GCM) 10K type strain sequencing project: providing services to taxonomists for standard genome sequencing and annotation.</title>
        <authorList>
            <consortium name="The Broad Institute Genomics Platform"/>
            <consortium name="The Broad Institute Genome Sequencing Center for Infectious Disease"/>
            <person name="Wu L."/>
            <person name="Ma J."/>
        </authorList>
    </citation>
    <scope>NUCLEOTIDE SEQUENCE [LARGE SCALE GENOMIC DNA]</scope>
    <source>
        <strain evidence="9">KCTC 23701</strain>
    </source>
</reference>
<feature type="transmembrane region" description="Helical" evidence="6">
    <location>
        <begin position="67"/>
        <end position="85"/>
    </location>
</feature>
<dbReference type="InterPro" id="IPR000620">
    <property type="entry name" value="EamA_dom"/>
</dbReference>
<feature type="transmembrane region" description="Helical" evidence="6">
    <location>
        <begin position="12"/>
        <end position="33"/>
    </location>
</feature>
<dbReference type="Pfam" id="PF00892">
    <property type="entry name" value="EamA"/>
    <property type="match status" value="1"/>
</dbReference>
<comment type="caution">
    <text evidence="8">The sequence shown here is derived from an EMBL/GenBank/DDBJ whole genome shotgun (WGS) entry which is preliminary data.</text>
</comment>
<keyword evidence="5 6" id="KW-0472">Membrane</keyword>
<proteinExistence type="inferred from homology"/>
<feature type="transmembrane region" description="Helical" evidence="6">
    <location>
        <begin position="282"/>
        <end position="300"/>
    </location>
</feature>
<sequence>MRGQMAIGVGNGVVAGALWGGVFLAPQVLAGFSALQLSAARYLVYGAAAAALLLPRWRALVLGRNEWLALLGLSLLGNIAYYIMLSNAVRWAGGAATSLIIGLLPVLVTLVGTRDDGAIRLGRLLAPLALCLLGVTLVGIDALLTQRADASPGLRAAGLLCAFGALASWTTYSVVNQRWLARRPDLSGHDWSLLTGVATGGLALLLVVPAFAGQQAERPAADWLQFWLIAAAVAIFASILGNGFWNRASRLLPLTLSGQMIIFETVFALLYGFLWAHRLPSMLEAAAIVCLIAGVVWCTFAHRAPA</sequence>
<feature type="domain" description="EamA" evidence="7">
    <location>
        <begin position="157"/>
        <end position="297"/>
    </location>
</feature>
<feature type="transmembrane region" description="Helical" evidence="6">
    <location>
        <begin position="224"/>
        <end position="245"/>
    </location>
</feature>
<evidence type="ECO:0000313" key="9">
    <source>
        <dbReference type="Proteomes" id="UP000604737"/>
    </source>
</evidence>
<evidence type="ECO:0000256" key="4">
    <source>
        <dbReference type="ARBA" id="ARBA00022989"/>
    </source>
</evidence>
<organism evidence="8 9">
    <name type="scientific">Jeongeupia chitinilytica</name>
    <dbReference type="NCBI Taxonomy" id="1041641"/>
    <lineage>
        <taxon>Bacteria</taxon>
        <taxon>Pseudomonadati</taxon>
        <taxon>Pseudomonadota</taxon>
        <taxon>Betaproteobacteria</taxon>
        <taxon>Neisseriales</taxon>
        <taxon>Chitinibacteraceae</taxon>
        <taxon>Jeongeupia</taxon>
    </lineage>
</organism>
<evidence type="ECO:0000256" key="5">
    <source>
        <dbReference type="ARBA" id="ARBA00023136"/>
    </source>
</evidence>
<evidence type="ECO:0000256" key="1">
    <source>
        <dbReference type="ARBA" id="ARBA00004141"/>
    </source>
</evidence>
<accession>A0ABQ3GVE3</accession>
<dbReference type="InterPro" id="IPR037185">
    <property type="entry name" value="EmrE-like"/>
</dbReference>
<dbReference type="RefSeq" id="WP_189458372.1">
    <property type="nucleotide sequence ID" value="NZ_BMYO01000001.1"/>
</dbReference>
<keyword evidence="4 6" id="KW-1133">Transmembrane helix</keyword>
<evidence type="ECO:0000256" key="6">
    <source>
        <dbReference type="SAM" id="Phobius"/>
    </source>
</evidence>
<evidence type="ECO:0000256" key="3">
    <source>
        <dbReference type="ARBA" id="ARBA00022692"/>
    </source>
</evidence>
<evidence type="ECO:0000313" key="8">
    <source>
        <dbReference type="EMBL" id="GHD56246.1"/>
    </source>
</evidence>
<dbReference type="InterPro" id="IPR050638">
    <property type="entry name" value="AA-Vitamin_Transporters"/>
</dbReference>
<feature type="transmembrane region" description="Helical" evidence="6">
    <location>
        <begin position="91"/>
        <end position="112"/>
    </location>
</feature>
<keyword evidence="3 6" id="KW-0812">Transmembrane</keyword>
<feature type="transmembrane region" description="Helical" evidence="6">
    <location>
        <begin position="156"/>
        <end position="175"/>
    </location>
</feature>
<dbReference type="PANTHER" id="PTHR32322:SF2">
    <property type="entry name" value="EAMA DOMAIN-CONTAINING PROTEIN"/>
    <property type="match status" value="1"/>
</dbReference>
<evidence type="ECO:0000256" key="2">
    <source>
        <dbReference type="ARBA" id="ARBA00007362"/>
    </source>
</evidence>
<keyword evidence="9" id="KW-1185">Reference proteome</keyword>
<dbReference type="PANTHER" id="PTHR32322">
    <property type="entry name" value="INNER MEMBRANE TRANSPORTER"/>
    <property type="match status" value="1"/>
</dbReference>
<comment type="subcellular location">
    <subcellularLocation>
        <location evidence="1">Membrane</location>
        <topology evidence="1">Multi-pass membrane protein</topology>
    </subcellularLocation>
</comment>
<name>A0ABQ3GVE3_9NEIS</name>
<evidence type="ECO:0000259" key="7">
    <source>
        <dbReference type="Pfam" id="PF00892"/>
    </source>
</evidence>
<feature type="transmembrane region" description="Helical" evidence="6">
    <location>
        <begin position="252"/>
        <end position="276"/>
    </location>
</feature>
<dbReference type="EMBL" id="BMYO01000001">
    <property type="protein sequence ID" value="GHD56246.1"/>
    <property type="molecule type" value="Genomic_DNA"/>
</dbReference>
<gene>
    <name evidence="8" type="ORF">GCM10007350_02930</name>
</gene>